<proteinExistence type="inferred from homology"/>
<accession>A0A4R0KMN1</accession>
<dbReference type="Pfam" id="PF13416">
    <property type="entry name" value="SBP_bac_8"/>
    <property type="match status" value="1"/>
</dbReference>
<comment type="similarity">
    <text evidence="1">Belongs to the bacterial solute-binding protein 1 family.</text>
</comment>
<evidence type="ECO:0000256" key="1">
    <source>
        <dbReference type="ARBA" id="ARBA00008520"/>
    </source>
</evidence>
<dbReference type="GO" id="GO:0055052">
    <property type="term" value="C:ATP-binding cassette (ABC) transporter complex, substrate-binding subunit-containing"/>
    <property type="evidence" value="ECO:0007669"/>
    <property type="project" value="TreeGrafter"/>
</dbReference>
<evidence type="ECO:0000313" key="5">
    <source>
        <dbReference type="EMBL" id="TCC62033.1"/>
    </source>
</evidence>
<dbReference type="SUPFAM" id="SSF53850">
    <property type="entry name" value="Periplasmic binding protein-like II"/>
    <property type="match status" value="1"/>
</dbReference>
<keyword evidence="2" id="KW-0813">Transport</keyword>
<dbReference type="PANTHER" id="PTHR30061:SF50">
    <property type="entry name" value="MALTOSE_MALTODEXTRIN-BINDING PERIPLASMIC PROTEIN"/>
    <property type="match status" value="1"/>
</dbReference>
<evidence type="ECO:0000256" key="4">
    <source>
        <dbReference type="SAM" id="SignalP"/>
    </source>
</evidence>
<dbReference type="AlphaFoldDB" id="A0A4R0KMN1"/>
<dbReference type="RefSeq" id="WP_131355556.1">
    <property type="nucleotide sequence ID" value="NZ_SJKB01000004.1"/>
</dbReference>
<dbReference type="InterPro" id="IPR006059">
    <property type="entry name" value="SBP"/>
</dbReference>
<dbReference type="GO" id="GO:0015768">
    <property type="term" value="P:maltose transport"/>
    <property type="evidence" value="ECO:0007669"/>
    <property type="project" value="TreeGrafter"/>
</dbReference>
<keyword evidence="6" id="KW-1185">Reference proteome</keyword>
<dbReference type="GO" id="GO:0042956">
    <property type="term" value="P:maltodextrin transmembrane transport"/>
    <property type="evidence" value="ECO:0007669"/>
    <property type="project" value="TreeGrafter"/>
</dbReference>
<feature type="chain" id="PRO_5038839141" evidence="4">
    <location>
        <begin position="26"/>
        <end position="452"/>
    </location>
</feature>
<sequence length="452" mass="46629">MRSLTQYRRFVEAAAVAAASALLFAACAPGGNSEAGTAPSKAVTTGVGTEPVTLKLLVNSGVDVPFYTALGEQFHAKYGNVTVQVDNQDYAALTTNVARILAGSNVPDLVRVSQLGNLIEDQLLTSLDPYATAYGWDKWPQSQFASTRVGPDGKQRGTGSLYAAGAGFGLTGVYYNKALAQRIGMTQPPATVAEFEQLLAKAKGAGLQPIMINGKDGGSVYPLQNLVMAAAGDAQAIQDWNYAKPGASVDNAATVQGATTLRRWGQSGFLPADVNDIDQTRAPAEFLKGNGVFFPSGNWQAPGLDKAGAGKFGFFLFPAGESGGPSYAMTAAANLGIPAKSPHADVAAAFLNFVQTDAKARQDTVNLGGLVPAGPSDAPAPTAPEGSAVAATVAAFQELLKSNGLVGFMADATASIHVNSLIPQTQLLLAGKTKPGAFAAKVQADYERDLGQ</sequence>
<dbReference type="PANTHER" id="PTHR30061">
    <property type="entry name" value="MALTOSE-BINDING PERIPLASMIC PROTEIN"/>
    <property type="match status" value="1"/>
</dbReference>
<dbReference type="OrthoDB" id="7937990at2"/>
<reference evidence="5 6" key="1">
    <citation type="submission" date="2019-02" db="EMBL/GenBank/DDBJ databases">
        <title>Kribbella capetownensis sp. nov. and Kribbella speibonae sp. nov., isolated from soil.</title>
        <authorList>
            <person name="Curtis S.M."/>
            <person name="Norton I."/>
            <person name="Everest G.J."/>
            <person name="Meyers P.R."/>
        </authorList>
    </citation>
    <scope>NUCLEOTIDE SEQUENCE [LARGE SCALE GENOMIC DNA]</scope>
    <source>
        <strain evidence="5 6">NRRL B-24813</strain>
    </source>
</reference>
<gene>
    <name evidence="5" type="ORF">E0H73_15035</name>
</gene>
<evidence type="ECO:0000313" key="6">
    <source>
        <dbReference type="Proteomes" id="UP000291144"/>
    </source>
</evidence>
<evidence type="ECO:0000256" key="2">
    <source>
        <dbReference type="ARBA" id="ARBA00022448"/>
    </source>
</evidence>
<dbReference type="PROSITE" id="PS51257">
    <property type="entry name" value="PROKAR_LIPOPROTEIN"/>
    <property type="match status" value="1"/>
</dbReference>
<dbReference type="GO" id="GO:1901982">
    <property type="term" value="F:maltose binding"/>
    <property type="evidence" value="ECO:0007669"/>
    <property type="project" value="TreeGrafter"/>
</dbReference>
<organism evidence="5 6">
    <name type="scientific">Kribbella pittospori</name>
    <dbReference type="NCBI Taxonomy" id="722689"/>
    <lineage>
        <taxon>Bacteria</taxon>
        <taxon>Bacillati</taxon>
        <taxon>Actinomycetota</taxon>
        <taxon>Actinomycetes</taxon>
        <taxon>Propionibacteriales</taxon>
        <taxon>Kribbellaceae</taxon>
        <taxon>Kribbella</taxon>
    </lineage>
</organism>
<dbReference type="Gene3D" id="3.40.190.10">
    <property type="entry name" value="Periplasmic binding protein-like II"/>
    <property type="match status" value="1"/>
</dbReference>
<name>A0A4R0KMN1_9ACTN</name>
<comment type="caution">
    <text evidence="5">The sequence shown here is derived from an EMBL/GenBank/DDBJ whole genome shotgun (WGS) entry which is preliminary data.</text>
</comment>
<evidence type="ECO:0000256" key="3">
    <source>
        <dbReference type="ARBA" id="ARBA00022729"/>
    </source>
</evidence>
<protein>
    <submittedName>
        <fullName evidence="5">Extracellular solute-binding protein</fullName>
    </submittedName>
</protein>
<dbReference type="EMBL" id="SJKB01000004">
    <property type="protein sequence ID" value="TCC62033.1"/>
    <property type="molecule type" value="Genomic_DNA"/>
</dbReference>
<feature type="signal peptide" evidence="4">
    <location>
        <begin position="1"/>
        <end position="25"/>
    </location>
</feature>
<dbReference type="Proteomes" id="UP000291144">
    <property type="component" value="Unassembled WGS sequence"/>
</dbReference>
<keyword evidence="3 4" id="KW-0732">Signal</keyword>